<dbReference type="KEGG" id="sfeu:IM697_42555"/>
<name>A0A7M2SMA0_9ACTN</name>
<evidence type="ECO:0000313" key="1">
    <source>
        <dbReference type="EMBL" id="QOV36588.1"/>
    </source>
</evidence>
<accession>A0A7M2SMA0</accession>
<protein>
    <recommendedName>
        <fullName evidence="3">Polymerase nucleotidyl transferase domain-containing protein</fullName>
    </recommendedName>
</protein>
<dbReference type="RefSeq" id="WP_194042701.1">
    <property type="nucleotide sequence ID" value="NZ_CP063373.1"/>
</dbReference>
<dbReference type="AlphaFoldDB" id="A0A7M2SMA0"/>
<organism evidence="1 2">
    <name type="scientific">Streptomyces ferrugineus</name>
    <dbReference type="NCBI Taxonomy" id="1413221"/>
    <lineage>
        <taxon>Bacteria</taxon>
        <taxon>Bacillati</taxon>
        <taxon>Actinomycetota</taxon>
        <taxon>Actinomycetes</taxon>
        <taxon>Kitasatosporales</taxon>
        <taxon>Streptomycetaceae</taxon>
        <taxon>Streptomyces</taxon>
    </lineage>
</organism>
<reference evidence="1 2" key="1">
    <citation type="submission" date="2020-10" db="EMBL/GenBank/DDBJ databases">
        <title>Streptomyces ferrugineus complate genome analysis.</title>
        <authorList>
            <person name="Anwar N."/>
        </authorList>
    </citation>
    <scope>NUCLEOTIDE SEQUENCE [LARGE SCALE GENOMIC DNA]</scope>
    <source>
        <strain evidence="1 2">CCTCC AA2014009</strain>
    </source>
</reference>
<sequence>MYSPLSTALRKANARMTFDFTRSLDELAGRDLLPDSHDSAFVVGSLARGWGNDLSDLDIYLVSEKPWAGSSSGTIRVPLSHPDVPTEYFHTEERRWEVKYWTAGQVEEILAKVSWAEFDQGGTIGQMLTRDEEQLLERLLVCHPLDGEEWVRRQQRLIEESAFRAAVVTHCLTNADDFAEDALGQLAAGDEASAVLSVRQAFGHAVDALVAAHGECGRLVKWRARRMKAAAPQALSYERYWAVETMRDFDPDDPATWVRDVMYLCKLLSMRVEI</sequence>
<evidence type="ECO:0008006" key="3">
    <source>
        <dbReference type="Google" id="ProtNLM"/>
    </source>
</evidence>
<keyword evidence="2" id="KW-1185">Reference proteome</keyword>
<evidence type="ECO:0000313" key="2">
    <source>
        <dbReference type="Proteomes" id="UP000594205"/>
    </source>
</evidence>
<dbReference type="InterPro" id="IPR043519">
    <property type="entry name" value="NT_sf"/>
</dbReference>
<dbReference type="Proteomes" id="UP000594205">
    <property type="component" value="Chromosome"/>
</dbReference>
<dbReference type="SUPFAM" id="SSF81301">
    <property type="entry name" value="Nucleotidyltransferase"/>
    <property type="match status" value="1"/>
</dbReference>
<dbReference type="EMBL" id="CP063373">
    <property type="protein sequence ID" value="QOV36588.1"/>
    <property type="molecule type" value="Genomic_DNA"/>
</dbReference>
<proteinExistence type="predicted"/>
<gene>
    <name evidence="1" type="ORF">IM697_42555</name>
</gene>